<dbReference type="GO" id="GO:0000287">
    <property type="term" value="F:magnesium ion binding"/>
    <property type="evidence" value="ECO:0007669"/>
    <property type="project" value="InterPro"/>
</dbReference>
<dbReference type="FunFam" id="3.40.50.970:FF:000024">
    <property type="entry name" value="Pyruvate decarboxylase isozyme"/>
    <property type="match status" value="1"/>
</dbReference>
<gene>
    <name evidence="16" type="ORF">EV187_0811</name>
</gene>
<comment type="caution">
    <text evidence="16">The sequence shown here is derived from an EMBL/GenBank/DDBJ whole genome shotgun (WGS) entry which is preliminary data.</text>
</comment>
<keyword evidence="7" id="KW-0210">Decarboxylase</keyword>
<dbReference type="Pfam" id="PF00205">
    <property type="entry name" value="TPP_enzyme_M"/>
    <property type="match status" value="1"/>
</dbReference>
<dbReference type="PIRSF" id="PIRSF036565">
    <property type="entry name" value="Pyruvt_ip_decrb"/>
    <property type="match status" value="1"/>
</dbReference>
<evidence type="ECO:0000259" key="14">
    <source>
        <dbReference type="Pfam" id="PF02775"/>
    </source>
</evidence>
<feature type="binding site" evidence="11">
    <location>
        <position position="492"/>
    </location>
    <ligand>
        <name>Mg(2+)</name>
        <dbReference type="ChEBI" id="CHEBI:18420"/>
    </ligand>
</feature>
<keyword evidence="9 12" id="KW-0786">Thiamine pyrophosphate</keyword>
<dbReference type="GO" id="GO:0005829">
    <property type="term" value="C:cytosol"/>
    <property type="evidence" value="ECO:0007669"/>
    <property type="project" value="TreeGrafter"/>
</dbReference>
<evidence type="ECO:0000256" key="2">
    <source>
        <dbReference type="ARBA" id="ARBA00001964"/>
    </source>
</evidence>
<organism evidence="16 17">
    <name type="scientific">Agromyces ramosus</name>
    <dbReference type="NCBI Taxonomy" id="33879"/>
    <lineage>
        <taxon>Bacteria</taxon>
        <taxon>Bacillati</taxon>
        <taxon>Actinomycetota</taxon>
        <taxon>Actinomycetes</taxon>
        <taxon>Micrococcales</taxon>
        <taxon>Microbacteriaceae</taxon>
        <taxon>Agromyces</taxon>
    </lineage>
</organism>
<dbReference type="SUPFAM" id="SSF52467">
    <property type="entry name" value="DHS-like NAD/FAD-binding domain"/>
    <property type="match status" value="1"/>
</dbReference>
<dbReference type="Gene3D" id="3.40.50.1220">
    <property type="entry name" value="TPP-binding domain"/>
    <property type="match status" value="1"/>
</dbReference>
<keyword evidence="10" id="KW-0456">Lyase</keyword>
<keyword evidence="17" id="KW-1185">Reference proteome</keyword>
<evidence type="ECO:0000256" key="8">
    <source>
        <dbReference type="ARBA" id="ARBA00022842"/>
    </source>
</evidence>
<accession>A0A4Q7MNM4</accession>
<comment type="function">
    <text evidence="3">Decarboxylates branched-chain and aromatic alpha-keto acids to aldehydes.</text>
</comment>
<dbReference type="EMBL" id="SGWY01000001">
    <property type="protein sequence ID" value="RZS68382.1"/>
    <property type="molecule type" value="Genomic_DNA"/>
</dbReference>
<proteinExistence type="inferred from homology"/>
<dbReference type="CDD" id="cd02005">
    <property type="entry name" value="TPP_PDC_IPDC"/>
    <property type="match status" value="1"/>
</dbReference>
<feature type="domain" description="Thiamine pyrophosphate enzyme TPP-binding" evidence="14">
    <location>
        <begin position="422"/>
        <end position="545"/>
    </location>
</feature>
<comment type="cofactor">
    <cofactor evidence="11">
        <name>Mg(2+)</name>
        <dbReference type="ChEBI" id="CHEBI:18420"/>
    </cofactor>
    <text evidence="11">Binds 1 Mg(2+) per subunit.</text>
</comment>
<feature type="binding site" evidence="11">
    <location>
        <position position="490"/>
    </location>
    <ligand>
        <name>Mg(2+)</name>
        <dbReference type="ChEBI" id="CHEBI:18420"/>
    </ligand>
</feature>
<name>A0A4Q7MNM4_9MICO</name>
<comment type="cofactor">
    <cofactor evidence="2">
        <name>thiamine diphosphate</name>
        <dbReference type="ChEBI" id="CHEBI:58937"/>
    </cofactor>
</comment>
<comment type="cofactor">
    <cofactor evidence="1">
        <name>a metal cation</name>
        <dbReference type="ChEBI" id="CHEBI:25213"/>
    </cofactor>
</comment>
<dbReference type="InterPro" id="IPR029035">
    <property type="entry name" value="DHS-like_NAD/FAD-binding_dom"/>
</dbReference>
<dbReference type="GO" id="GO:0004737">
    <property type="term" value="F:pyruvate decarboxylase activity"/>
    <property type="evidence" value="ECO:0007669"/>
    <property type="project" value="TreeGrafter"/>
</dbReference>
<evidence type="ECO:0000256" key="4">
    <source>
        <dbReference type="ARBA" id="ARBA00007812"/>
    </source>
</evidence>
<dbReference type="AlphaFoldDB" id="A0A4Q7MNM4"/>
<keyword evidence="6 11" id="KW-0479">Metal-binding</keyword>
<dbReference type="FunFam" id="3.40.50.970:FF:000019">
    <property type="entry name" value="Pyruvate decarboxylase isozyme"/>
    <property type="match status" value="1"/>
</dbReference>
<evidence type="ECO:0000256" key="6">
    <source>
        <dbReference type="ARBA" id="ARBA00022723"/>
    </source>
</evidence>
<comment type="similarity">
    <text evidence="4 12">Belongs to the TPP enzyme family.</text>
</comment>
<dbReference type="InterPro" id="IPR047214">
    <property type="entry name" value="TPP_PDC_IPDC"/>
</dbReference>
<keyword evidence="16" id="KW-0670">Pyruvate</keyword>
<feature type="domain" description="Thiamine pyrophosphate enzyme N-terminal TPP-binding" evidence="15">
    <location>
        <begin position="5"/>
        <end position="114"/>
    </location>
</feature>
<feature type="domain" description="Thiamine pyrophosphate enzyme central" evidence="13">
    <location>
        <begin position="200"/>
        <end position="320"/>
    </location>
</feature>
<dbReference type="InterPro" id="IPR047213">
    <property type="entry name" value="TPP_PYR_PDC_IPDC-like"/>
</dbReference>
<evidence type="ECO:0000256" key="9">
    <source>
        <dbReference type="ARBA" id="ARBA00023052"/>
    </source>
</evidence>
<evidence type="ECO:0000313" key="16">
    <source>
        <dbReference type="EMBL" id="RZS68382.1"/>
    </source>
</evidence>
<dbReference type="InterPro" id="IPR012000">
    <property type="entry name" value="Thiamin_PyroP_enz_cen_dom"/>
</dbReference>
<evidence type="ECO:0000256" key="7">
    <source>
        <dbReference type="ARBA" id="ARBA00022793"/>
    </source>
</evidence>
<reference evidence="16 17" key="1">
    <citation type="submission" date="2019-02" db="EMBL/GenBank/DDBJ databases">
        <title>Genomic Encyclopedia of Type Strains, Phase IV (KMG-IV): sequencing the most valuable type-strain genomes for metagenomic binning, comparative biology and taxonomic classification.</title>
        <authorList>
            <person name="Goeker M."/>
        </authorList>
    </citation>
    <scope>NUCLEOTIDE SEQUENCE [LARGE SCALE GENOMIC DNA]</scope>
    <source>
        <strain evidence="16 17">DSM 43045</strain>
    </source>
</reference>
<dbReference type="CDD" id="cd07038">
    <property type="entry name" value="TPP_PYR_PDC_IPDC_like"/>
    <property type="match status" value="1"/>
</dbReference>
<dbReference type="PANTHER" id="PTHR43452">
    <property type="entry name" value="PYRUVATE DECARBOXYLASE"/>
    <property type="match status" value="1"/>
</dbReference>
<dbReference type="SUPFAM" id="SSF52518">
    <property type="entry name" value="Thiamin diphosphate-binding fold (THDP-binding)"/>
    <property type="match status" value="2"/>
</dbReference>
<keyword evidence="8 11" id="KW-0460">Magnesium</keyword>
<dbReference type="InterPro" id="IPR012110">
    <property type="entry name" value="PDC/IPDC-like"/>
</dbReference>
<sequence>MGEANVTTYLLDRLAEAGVERLFGVPGDFTLAMLDDVEEHPTIEWVGCANELGAGYAADGYARIRGLGAVCTTFGVGELSAINAIAGAYAEHVPVIHVVGSPSTATQAAGRATHHTLGDGDFGHFARMAAEVTHAQGLLTVENAAAEIDRVIRETLTERRPGYLLIPADVAKASLPAPDAPLALEDEASDAASLAALRGAAAAAITDASSVSLLAGILVHRMGAEAALHDLLALGVPHAVSLWGRRVVDESSAHYVGPYIGAVSSPEALAAVEDVDVLITVGVQFTDLMSGFFSQHLPETTIEIGPRSVRMGDEVFGSVAMSDALAVLGEVLEEGGLVGDAPDADAAGAGGGAADPVEAAEVAPRAAASRLPVVEVTAEAAEPADAPLDQAALWDAVAARLREGDLVIADQGTSFYGMGMHRMPHGVTFIGQPLWAAIGYTLPALLGAALADRSRRPIVLIGDGAAQLTIAELGTLIRDHVPAIVVVVNNLGYTVERAIHGLTAEYNDIAPWNWTAVVKAFDPTGFTRSVTARTAADVTGAFEQYDRLGGRRLVFIEAVVPPLDVPPLLSALAEQASRANARRDD</sequence>
<protein>
    <recommendedName>
        <fullName evidence="5">Alpha-keto-acid decarboxylase</fullName>
    </recommendedName>
</protein>
<dbReference type="GO" id="GO:0000949">
    <property type="term" value="P:aromatic amino acid family catabolic process to alcohol via Ehrlich pathway"/>
    <property type="evidence" value="ECO:0007669"/>
    <property type="project" value="TreeGrafter"/>
</dbReference>
<evidence type="ECO:0000313" key="17">
    <source>
        <dbReference type="Proteomes" id="UP000293289"/>
    </source>
</evidence>
<dbReference type="GO" id="GO:0030976">
    <property type="term" value="F:thiamine pyrophosphate binding"/>
    <property type="evidence" value="ECO:0007669"/>
    <property type="project" value="InterPro"/>
</dbReference>
<evidence type="ECO:0000256" key="5">
    <source>
        <dbReference type="ARBA" id="ARBA00020054"/>
    </source>
</evidence>
<evidence type="ECO:0000256" key="1">
    <source>
        <dbReference type="ARBA" id="ARBA00001920"/>
    </source>
</evidence>
<evidence type="ECO:0000259" key="15">
    <source>
        <dbReference type="Pfam" id="PF02776"/>
    </source>
</evidence>
<dbReference type="PANTHER" id="PTHR43452:SF30">
    <property type="entry name" value="PYRUVATE DECARBOXYLASE ISOZYME 1-RELATED"/>
    <property type="match status" value="1"/>
</dbReference>
<dbReference type="InterPro" id="IPR011766">
    <property type="entry name" value="TPP_enzyme_TPP-bd"/>
</dbReference>
<evidence type="ECO:0000256" key="3">
    <source>
        <dbReference type="ARBA" id="ARBA00002938"/>
    </source>
</evidence>
<dbReference type="OrthoDB" id="4959782at2"/>
<evidence type="ECO:0000256" key="10">
    <source>
        <dbReference type="ARBA" id="ARBA00023239"/>
    </source>
</evidence>
<dbReference type="Pfam" id="PF02775">
    <property type="entry name" value="TPP_enzyme_C"/>
    <property type="match status" value="1"/>
</dbReference>
<feature type="binding site" evidence="11">
    <location>
        <position position="463"/>
    </location>
    <ligand>
        <name>Mg(2+)</name>
        <dbReference type="ChEBI" id="CHEBI:18420"/>
    </ligand>
</feature>
<evidence type="ECO:0000256" key="12">
    <source>
        <dbReference type="RuleBase" id="RU362132"/>
    </source>
</evidence>
<evidence type="ECO:0000256" key="11">
    <source>
        <dbReference type="PIRSR" id="PIRSR036565-2"/>
    </source>
</evidence>
<dbReference type="Gene3D" id="3.40.50.970">
    <property type="match status" value="2"/>
</dbReference>
<evidence type="ECO:0000259" key="13">
    <source>
        <dbReference type="Pfam" id="PF00205"/>
    </source>
</evidence>
<dbReference type="RefSeq" id="WP_130351706.1">
    <property type="nucleotide sequence ID" value="NZ_SGWY01000001.1"/>
</dbReference>
<dbReference type="InterPro" id="IPR012001">
    <property type="entry name" value="Thiamin_PyroP_enz_TPP-bd_dom"/>
</dbReference>
<dbReference type="Proteomes" id="UP000293289">
    <property type="component" value="Unassembled WGS sequence"/>
</dbReference>
<dbReference type="Pfam" id="PF02776">
    <property type="entry name" value="TPP_enzyme_N"/>
    <property type="match status" value="1"/>
</dbReference>
<dbReference type="InterPro" id="IPR029061">
    <property type="entry name" value="THDP-binding"/>
</dbReference>